<evidence type="ECO:0000313" key="16">
    <source>
        <dbReference type="EMBL" id="UWX06296.1"/>
    </source>
</evidence>
<reference evidence="16" key="1">
    <citation type="submission" date="2020-12" db="EMBL/GenBank/DDBJ databases">
        <title>Taurinivorans muris gen. nov., sp. nov., fundamental and realized metabolic niche of a ubiquitous sulfidogenic bacterium in the murine intestine.</title>
        <authorList>
            <person name="Ye H."/>
            <person name="Hanson B.T."/>
            <person name="Loy A."/>
        </authorList>
    </citation>
    <scope>NUCLEOTIDE SEQUENCE</scope>
    <source>
        <strain evidence="16">LT0009</strain>
    </source>
</reference>
<dbReference type="RefSeq" id="WP_334315899.1">
    <property type="nucleotide sequence ID" value="NZ_CP065938.1"/>
</dbReference>
<keyword evidence="7 14" id="KW-0732">Signal</keyword>
<dbReference type="PROSITE" id="PS50106">
    <property type="entry name" value="PDZ"/>
    <property type="match status" value="2"/>
</dbReference>
<dbReference type="SUPFAM" id="SSF50494">
    <property type="entry name" value="Trypsin-like serine proteases"/>
    <property type="match status" value="1"/>
</dbReference>
<dbReference type="EMBL" id="CP065938">
    <property type="protein sequence ID" value="UWX06296.1"/>
    <property type="molecule type" value="Genomic_DNA"/>
</dbReference>
<evidence type="ECO:0000256" key="7">
    <source>
        <dbReference type="ARBA" id="ARBA00022729"/>
    </source>
</evidence>
<feature type="chain" id="PRO_5045543484" description="Probable periplasmic serine endoprotease DegP-like" evidence="14">
    <location>
        <begin position="25"/>
        <end position="470"/>
    </location>
</feature>
<dbReference type="Pfam" id="PF13365">
    <property type="entry name" value="Trypsin_2"/>
    <property type="match status" value="1"/>
</dbReference>
<keyword evidence="17" id="KW-1185">Reference proteome</keyword>
<evidence type="ECO:0000256" key="5">
    <source>
        <dbReference type="ARBA" id="ARBA00013958"/>
    </source>
</evidence>
<feature type="domain" description="PDZ" evidence="15">
    <location>
        <begin position="255"/>
        <end position="346"/>
    </location>
</feature>
<dbReference type="Gene3D" id="2.30.42.10">
    <property type="match status" value="2"/>
</dbReference>
<evidence type="ECO:0000256" key="4">
    <source>
        <dbReference type="ARBA" id="ARBA00013035"/>
    </source>
</evidence>
<name>A0ABY5Y2K4_9BACT</name>
<evidence type="ECO:0000256" key="14">
    <source>
        <dbReference type="SAM" id="SignalP"/>
    </source>
</evidence>
<evidence type="ECO:0000256" key="8">
    <source>
        <dbReference type="ARBA" id="ARBA00022737"/>
    </source>
</evidence>
<keyword evidence="12" id="KW-0346">Stress response</keyword>
<feature type="signal peptide" evidence="14">
    <location>
        <begin position="1"/>
        <end position="24"/>
    </location>
</feature>
<dbReference type="PRINTS" id="PR00834">
    <property type="entry name" value="PROTEASES2C"/>
</dbReference>
<gene>
    <name evidence="16" type="ORF">JBF11_02995</name>
</gene>
<dbReference type="PANTHER" id="PTHR22939">
    <property type="entry name" value="SERINE PROTEASE FAMILY S1C HTRA-RELATED"/>
    <property type="match status" value="1"/>
</dbReference>
<dbReference type="Pfam" id="PF13180">
    <property type="entry name" value="PDZ_2"/>
    <property type="match status" value="2"/>
</dbReference>
<dbReference type="SUPFAM" id="SSF50156">
    <property type="entry name" value="PDZ domain-like"/>
    <property type="match status" value="2"/>
</dbReference>
<dbReference type="SMART" id="SM00228">
    <property type="entry name" value="PDZ"/>
    <property type="match status" value="2"/>
</dbReference>
<dbReference type="InterPro" id="IPR009003">
    <property type="entry name" value="Peptidase_S1_PA"/>
</dbReference>
<evidence type="ECO:0000256" key="2">
    <source>
        <dbReference type="ARBA" id="ARBA00004418"/>
    </source>
</evidence>
<dbReference type="InterPro" id="IPR001940">
    <property type="entry name" value="Peptidase_S1C"/>
</dbReference>
<keyword evidence="8" id="KW-0677">Repeat</keyword>
<organism evidence="16 17">
    <name type="scientific">Taurinivorans muris</name>
    <dbReference type="NCBI Taxonomy" id="2787751"/>
    <lineage>
        <taxon>Bacteria</taxon>
        <taxon>Pseudomonadati</taxon>
        <taxon>Thermodesulfobacteriota</taxon>
        <taxon>Desulfovibrionia</taxon>
        <taxon>Desulfovibrionales</taxon>
        <taxon>Desulfovibrionaceae</taxon>
        <taxon>Taurinivorans</taxon>
    </lineage>
</organism>
<dbReference type="Gene3D" id="2.40.10.120">
    <property type="match status" value="1"/>
</dbReference>
<proteinExistence type="inferred from homology"/>
<protein>
    <recommendedName>
        <fullName evidence="5">Probable periplasmic serine endoprotease DegP-like</fullName>
        <ecNumber evidence="4">3.4.21.107</ecNumber>
    </recommendedName>
    <alternativeName>
        <fullName evidence="13">Protease Do</fullName>
    </alternativeName>
</protein>
<keyword evidence="6" id="KW-0645">Protease</keyword>
<evidence type="ECO:0000256" key="6">
    <source>
        <dbReference type="ARBA" id="ARBA00022670"/>
    </source>
</evidence>
<keyword evidence="9" id="KW-0574">Periplasm</keyword>
<evidence type="ECO:0000256" key="1">
    <source>
        <dbReference type="ARBA" id="ARBA00001772"/>
    </source>
</evidence>
<evidence type="ECO:0000256" key="10">
    <source>
        <dbReference type="ARBA" id="ARBA00022801"/>
    </source>
</evidence>
<comment type="similarity">
    <text evidence="3">Belongs to the peptidase S1C family.</text>
</comment>
<dbReference type="InterPro" id="IPR036034">
    <property type="entry name" value="PDZ_sf"/>
</dbReference>
<dbReference type="InterPro" id="IPR001478">
    <property type="entry name" value="PDZ"/>
</dbReference>
<evidence type="ECO:0000256" key="13">
    <source>
        <dbReference type="ARBA" id="ARBA00032850"/>
    </source>
</evidence>
<keyword evidence="11" id="KW-0720">Serine protease</keyword>
<evidence type="ECO:0000313" key="17">
    <source>
        <dbReference type="Proteomes" id="UP001058120"/>
    </source>
</evidence>
<feature type="domain" description="PDZ" evidence="15">
    <location>
        <begin position="352"/>
        <end position="436"/>
    </location>
</feature>
<evidence type="ECO:0000256" key="9">
    <source>
        <dbReference type="ARBA" id="ARBA00022764"/>
    </source>
</evidence>
<dbReference type="EC" id="3.4.21.107" evidence="4"/>
<comment type="subcellular location">
    <subcellularLocation>
        <location evidence="2">Periplasm</location>
    </subcellularLocation>
</comment>
<dbReference type="PANTHER" id="PTHR22939:SF130">
    <property type="entry name" value="PERIPLASMIC SERINE ENDOPROTEASE DEGP-LIKE-RELATED"/>
    <property type="match status" value="1"/>
</dbReference>
<accession>A0ABY5Y2K4</accession>
<dbReference type="NCBIfam" id="TIGR02037">
    <property type="entry name" value="degP_htrA_DO"/>
    <property type="match status" value="1"/>
</dbReference>
<sequence>MKKILLNVYVAALIAVTTVSSAFAGIDLPSISPLVKQVGSAVVNISTERMVKDQFGFPGMPREFQEFFDQFSPFMGPQGGTRERMQSALGTGFIISKDGYIVTNNHVVQNADKIYVTLADQNNKQDKAEAKIIGTDSETDLALLKISVKNDLPSVKFGDSDKMEVGDWVVAIGNPFGLSNTVTTGIVSAKGRDIHAGPYDNFIQTDASINPGNSGGPLLNLDGEVIGINTAIAASGQGIGFAIPSKLASSIIEQLKSGQKVSRGWIGVTIQDLDDVTAKALGLKDQKGALIGSVMPNEPAAKAGLKAGDIVIKIGSTPINNASDLTRVIASYKPNNKVNVTAIRDGKEKQFTVQLGERNTNSQAGNKDIQKGSSLGLSLRELSNQDRQALRIPENINGILIVDVKQNGLAAKAGIMPQDIILAANLKPVKTIKELTDILDNESKKRGAIVLQIYRQGNSFIISIPLEEKK</sequence>
<dbReference type="Proteomes" id="UP001058120">
    <property type="component" value="Chromosome"/>
</dbReference>
<evidence type="ECO:0000259" key="15">
    <source>
        <dbReference type="PROSITE" id="PS50106"/>
    </source>
</evidence>
<dbReference type="CDD" id="cd10839">
    <property type="entry name" value="cpPDZ1_DegP-like"/>
    <property type="match status" value="1"/>
</dbReference>
<evidence type="ECO:0000256" key="3">
    <source>
        <dbReference type="ARBA" id="ARBA00010541"/>
    </source>
</evidence>
<evidence type="ECO:0000256" key="11">
    <source>
        <dbReference type="ARBA" id="ARBA00022825"/>
    </source>
</evidence>
<dbReference type="InterPro" id="IPR011782">
    <property type="entry name" value="Pept_S1C_Do"/>
</dbReference>
<comment type="catalytic activity">
    <reaction evidence="1">
        <text>Acts on substrates that are at least partially unfolded. The cleavage site P1 residue is normally between a pair of hydrophobic residues, such as Val-|-Val.</text>
        <dbReference type="EC" id="3.4.21.107"/>
    </reaction>
</comment>
<evidence type="ECO:0000256" key="12">
    <source>
        <dbReference type="ARBA" id="ARBA00023016"/>
    </source>
</evidence>
<keyword evidence="10" id="KW-0378">Hydrolase</keyword>